<gene>
    <name evidence="1" type="ORF">TR101476</name>
</gene>
<evidence type="ECO:0000313" key="1">
    <source>
        <dbReference type="EMBL" id="JAP45302.1"/>
    </source>
</evidence>
<dbReference type="AlphaFoldDB" id="A0A0X3PB34"/>
<sequence length="108" mass="12347">MKYFQALGTSSVLPISIHQAHVNGPNCHPRAISVRILLASPRTVQPQPSQNLTFQKGWRICSFLIQSEVLCLRMASIRQQDMMVFMRPPTLQMCLCAEHWSLNGDEFY</sequence>
<dbReference type="EMBL" id="GEEE01017923">
    <property type="protein sequence ID" value="JAP45302.1"/>
    <property type="molecule type" value="Transcribed_RNA"/>
</dbReference>
<protein>
    <submittedName>
        <fullName evidence="1">Uncharacterized protein</fullName>
    </submittedName>
</protein>
<name>A0A0X3PB34_SCHSO</name>
<reference evidence="1" key="1">
    <citation type="submission" date="2016-01" db="EMBL/GenBank/DDBJ databases">
        <title>Reference transcriptome for the parasite Schistocephalus solidus: insights into the molecular evolution of parasitism.</title>
        <authorList>
            <person name="Hebert F.O."/>
            <person name="Grambauer S."/>
            <person name="Barber I."/>
            <person name="Landry C.R."/>
            <person name="Aubin-Horth N."/>
        </authorList>
    </citation>
    <scope>NUCLEOTIDE SEQUENCE</scope>
</reference>
<accession>A0A0X3PB34</accession>
<proteinExistence type="predicted"/>
<feature type="non-terminal residue" evidence="1">
    <location>
        <position position="108"/>
    </location>
</feature>
<organism evidence="1">
    <name type="scientific">Schistocephalus solidus</name>
    <name type="common">Tapeworm</name>
    <dbReference type="NCBI Taxonomy" id="70667"/>
    <lineage>
        <taxon>Eukaryota</taxon>
        <taxon>Metazoa</taxon>
        <taxon>Spiralia</taxon>
        <taxon>Lophotrochozoa</taxon>
        <taxon>Platyhelminthes</taxon>
        <taxon>Cestoda</taxon>
        <taxon>Eucestoda</taxon>
        <taxon>Diphyllobothriidea</taxon>
        <taxon>Diphyllobothriidae</taxon>
        <taxon>Schistocephalus</taxon>
    </lineage>
</organism>